<dbReference type="InterPro" id="IPR002328">
    <property type="entry name" value="ADH_Zn_CS"/>
</dbReference>
<comment type="similarity">
    <text evidence="5">Belongs to the zinc-containing alcohol dehydrogenase family.</text>
</comment>
<dbReference type="Gene3D" id="3.90.180.10">
    <property type="entry name" value="Medium-chain alcohol dehydrogenases, catalytic domain"/>
    <property type="match status" value="1"/>
</dbReference>
<comment type="caution">
    <text evidence="8">The sequence shown here is derived from an EMBL/GenBank/DDBJ whole genome shotgun (WGS) entry which is preliminary data.</text>
</comment>
<dbReference type="AlphaFoldDB" id="A0A3A8N1L9"/>
<dbReference type="GO" id="GO:0008270">
    <property type="term" value="F:zinc ion binding"/>
    <property type="evidence" value="ECO:0007669"/>
    <property type="project" value="InterPro"/>
</dbReference>
<proteinExistence type="inferred from homology"/>
<dbReference type="InterPro" id="IPR013149">
    <property type="entry name" value="ADH-like_C"/>
</dbReference>
<dbReference type="Pfam" id="PF08240">
    <property type="entry name" value="ADH_N"/>
    <property type="match status" value="1"/>
</dbReference>
<dbReference type="RefSeq" id="WP_120628601.1">
    <property type="nucleotide sequence ID" value="NZ_RAWG01000242.1"/>
</dbReference>
<dbReference type="PROSITE" id="PS00059">
    <property type="entry name" value="ADH_ZINC"/>
    <property type="match status" value="1"/>
</dbReference>
<dbReference type="OrthoDB" id="9774952at2"/>
<accession>A0A3A8N1L9</accession>
<evidence type="ECO:0000259" key="7">
    <source>
        <dbReference type="Pfam" id="PF08240"/>
    </source>
</evidence>
<dbReference type="EMBL" id="RAWG01000242">
    <property type="protein sequence ID" value="RKH37439.1"/>
    <property type="molecule type" value="Genomic_DNA"/>
</dbReference>
<evidence type="ECO:0000256" key="4">
    <source>
        <dbReference type="ARBA" id="ARBA00023002"/>
    </source>
</evidence>
<sequence length="390" mass="42553">MKAICWHGHGDVRYETAPDPKIEDARDAIIRVTRTAICGSDLHLLDGYMPTMKSGDVLGHEFMGEVVETGASVTKLKKGDRVIVPFNIACGECFFCKKTLFSLCDRSNRNAEMAAKVMGYSPSGLFGYSHMLGGFPGGQAEYVRVPYADVGPLKIPEGLTEDQVLFLTDIFPTGYMAAENCEMEKGDTVAVWGCGPVGQFAIQSAWMFGAGRVIAIDHVPERLELARSWGKAETLDFTKQDVFDTLNEMTKGRGPDRCIDSVGAEAHGTGSLDAVIDKAKAAVKLATDRPHALRQAIHCCRKGGTVSVPGVYIGFLDKIPFGAFVNKGLTMKTGQTHTHRYTRPLLEKIQSGAIDPTRLITHRAKLSDAPTLYKKFRDKEDGCIKVVMSP</sequence>
<dbReference type="Gene3D" id="3.40.50.720">
    <property type="entry name" value="NAD(P)-binding Rossmann-like Domain"/>
    <property type="match status" value="1"/>
</dbReference>
<evidence type="ECO:0000313" key="9">
    <source>
        <dbReference type="Proteomes" id="UP000273405"/>
    </source>
</evidence>
<dbReference type="InterPro" id="IPR013154">
    <property type="entry name" value="ADH-like_N"/>
</dbReference>
<dbReference type="SUPFAM" id="SSF51735">
    <property type="entry name" value="NAD(P)-binding Rossmann-fold domains"/>
    <property type="match status" value="1"/>
</dbReference>
<reference evidence="9" key="1">
    <citation type="submission" date="2018-09" db="EMBL/GenBank/DDBJ databases">
        <authorList>
            <person name="Livingstone P.G."/>
            <person name="Whitworth D.E."/>
        </authorList>
    </citation>
    <scope>NUCLEOTIDE SEQUENCE [LARGE SCALE GENOMIC DNA]</scope>
    <source>
        <strain evidence="9">CA040B</strain>
    </source>
</reference>
<name>A0A3A8N1L9_9BACT</name>
<evidence type="ECO:0000313" key="8">
    <source>
        <dbReference type="EMBL" id="RKH37439.1"/>
    </source>
</evidence>
<evidence type="ECO:0000259" key="6">
    <source>
        <dbReference type="Pfam" id="PF00107"/>
    </source>
</evidence>
<evidence type="ECO:0000256" key="1">
    <source>
        <dbReference type="ARBA" id="ARBA00001947"/>
    </source>
</evidence>
<dbReference type="PANTHER" id="PTHR42813:SF2">
    <property type="entry name" value="DEHYDROGENASE, ZINC-CONTAINING, PUTATIVE (AFU_ORTHOLOGUE AFUA_2G02810)-RELATED"/>
    <property type="match status" value="1"/>
</dbReference>
<protein>
    <submittedName>
        <fullName evidence="8">Glutathione-dependent formaldehyde dehydrogenase</fullName>
    </submittedName>
</protein>
<keyword evidence="2 5" id="KW-0479">Metal-binding</keyword>
<dbReference type="Pfam" id="PF00107">
    <property type="entry name" value="ADH_zinc_N"/>
    <property type="match status" value="1"/>
</dbReference>
<gene>
    <name evidence="8" type="ORF">D7X12_29555</name>
</gene>
<feature type="domain" description="Alcohol dehydrogenase-like C-terminal" evidence="6">
    <location>
        <begin position="196"/>
        <end position="272"/>
    </location>
</feature>
<keyword evidence="4" id="KW-0560">Oxidoreductase</keyword>
<dbReference type="PANTHER" id="PTHR42813">
    <property type="entry name" value="ZINC-TYPE ALCOHOL DEHYDROGENASE-LIKE"/>
    <property type="match status" value="1"/>
</dbReference>
<dbReference type="GO" id="GO:0016491">
    <property type="term" value="F:oxidoreductase activity"/>
    <property type="evidence" value="ECO:0007669"/>
    <property type="project" value="UniProtKB-KW"/>
</dbReference>
<evidence type="ECO:0000256" key="3">
    <source>
        <dbReference type="ARBA" id="ARBA00022833"/>
    </source>
</evidence>
<evidence type="ECO:0000256" key="5">
    <source>
        <dbReference type="RuleBase" id="RU361277"/>
    </source>
</evidence>
<organism evidence="8 9">
    <name type="scientific">Corallococcus sicarius</name>
    <dbReference type="NCBI Taxonomy" id="2316726"/>
    <lineage>
        <taxon>Bacteria</taxon>
        <taxon>Pseudomonadati</taxon>
        <taxon>Myxococcota</taxon>
        <taxon>Myxococcia</taxon>
        <taxon>Myxococcales</taxon>
        <taxon>Cystobacterineae</taxon>
        <taxon>Myxococcaceae</taxon>
        <taxon>Corallococcus</taxon>
    </lineage>
</organism>
<keyword evidence="9" id="KW-1185">Reference proteome</keyword>
<comment type="cofactor">
    <cofactor evidence="1 5">
        <name>Zn(2+)</name>
        <dbReference type="ChEBI" id="CHEBI:29105"/>
    </cofactor>
</comment>
<dbReference type="InterPro" id="IPR011032">
    <property type="entry name" value="GroES-like_sf"/>
</dbReference>
<dbReference type="InterPro" id="IPR036291">
    <property type="entry name" value="NAD(P)-bd_dom_sf"/>
</dbReference>
<dbReference type="Proteomes" id="UP000273405">
    <property type="component" value="Unassembled WGS sequence"/>
</dbReference>
<dbReference type="SUPFAM" id="SSF50129">
    <property type="entry name" value="GroES-like"/>
    <property type="match status" value="1"/>
</dbReference>
<dbReference type="CDD" id="cd08283">
    <property type="entry name" value="FDH_like_1"/>
    <property type="match status" value="1"/>
</dbReference>
<feature type="domain" description="Alcohol dehydrogenase-like N-terminal" evidence="7">
    <location>
        <begin position="26"/>
        <end position="153"/>
    </location>
</feature>
<keyword evidence="3 5" id="KW-0862">Zinc</keyword>
<evidence type="ECO:0000256" key="2">
    <source>
        <dbReference type="ARBA" id="ARBA00022723"/>
    </source>
</evidence>